<protein>
    <submittedName>
        <fullName evidence="3">Uncharacterized protein</fullName>
    </submittedName>
</protein>
<keyword evidence="4" id="KW-1185">Reference proteome</keyword>
<dbReference type="AlphaFoldDB" id="A0AA51X6J1"/>
<feature type="chain" id="PRO_5041293203" evidence="2">
    <location>
        <begin position="25"/>
        <end position="298"/>
    </location>
</feature>
<keyword evidence="2" id="KW-0732">Signal</keyword>
<organism evidence="3 4">
    <name type="scientific">Pleionea litopenaei</name>
    <dbReference type="NCBI Taxonomy" id="3070815"/>
    <lineage>
        <taxon>Bacteria</taxon>
        <taxon>Pseudomonadati</taxon>
        <taxon>Pseudomonadota</taxon>
        <taxon>Gammaproteobacteria</taxon>
        <taxon>Oceanospirillales</taxon>
        <taxon>Pleioneaceae</taxon>
        <taxon>Pleionea</taxon>
    </lineage>
</organism>
<evidence type="ECO:0000313" key="4">
    <source>
        <dbReference type="Proteomes" id="UP001239782"/>
    </source>
</evidence>
<feature type="signal peptide" evidence="2">
    <location>
        <begin position="1"/>
        <end position="24"/>
    </location>
</feature>
<feature type="coiled-coil region" evidence="1">
    <location>
        <begin position="135"/>
        <end position="222"/>
    </location>
</feature>
<sequence length="298" mass="34545">MNFKSLVLGGLIGTSLMTSFNASAEDYSNINKDMKIMKKIIETSISNGNRYSNRVEAMYLAKQGMVFKLNSTSIVPLPEFDGDWDAWGESLGASALSAVQEVIPAMAPILPEEARLEMEAELEAGMAELDGRYNVEVAEETREELRRMREEARDRRDEYRDHLRELREIERERYRAEKDRREELEKQKKEVEKKVAEYKEKMKEYEKKMDEYRNARKKKVAERKTSIVKETVTALCDYNASLRSLDNDEYVTLIFEGFAESRGANDKVFVFQKSDLTDCRSDESGIKRLLSKATEYNQ</sequence>
<keyword evidence="1" id="KW-0175">Coiled coil</keyword>
<reference evidence="3 4" key="1">
    <citation type="submission" date="2023-08" db="EMBL/GenBank/DDBJ databases">
        <title>Pleionea litopenaei sp. nov., isolated from stomach of juvenile Litopenaeus vannamei.</title>
        <authorList>
            <person name="Rho A.M."/>
            <person name="Hwang C.Y."/>
        </authorList>
    </citation>
    <scope>NUCLEOTIDE SEQUENCE [LARGE SCALE GENOMIC DNA]</scope>
    <source>
        <strain evidence="3 4">HL-JVS1</strain>
    </source>
</reference>
<accession>A0AA51X6J1</accession>
<dbReference type="EMBL" id="CP133548">
    <property type="protein sequence ID" value="WMS86904.1"/>
    <property type="molecule type" value="Genomic_DNA"/>
</dbReference>
<dbReference type="KEGG" id="plei:Q9312_16940"/>
<evidence type="ECO:0000313" key="3">
    <source>
        <dbReference type="EMBL" id="WMS86904.1"/>
    </source>
</evidence>
<dbReference type="Proteomes" id="UP001239782">
    <property type="component" value="Chromosome"/>
</dbReference>
<proteinExistence type="predicted"/>
<dbReference type="RefSeq" id="WP_309202040.1">
    <property type="nucleotide sequence ID" value="NZ_CP133548.1"/>
</dbReference>
<evidence type="ECO:0000256" key="2">
    <source>
        <dbReference type="SAM" id="SignalP"/>
    </source>
</evidence>
<evidence type="ECO:0000256" key="1">
    <source>
        <dbReference type="SAM" id="Coils"/>
    </source>
</evidence>
<name>A0AA51X6J1_9GAMM</name>
<gene>
    <name evidence="3" type="ORF">Q9312_16940</name>
</gene>